<dbReference type="Proteomes" id="UP001500399">
    <property type="component" value="Unassembled WGS sequence"/>
</dbReference>
<feature type="transmembrane region" description="Helical" evidence="1">
    <location>
        <begin position="30"/>
        <end position="63"/>
    </location>
</feature>
<feature type="transmembrane region" description="Helical" evidence="1">
    <location>
        <begin position="7"/>
        <end position="24"/>
    </location>
</feature>
<evidence type="ECO:0000256" key="1">
    <source>
        <dbReference type="SAM" id="Phobius"/>
    </source>
</evidence>
<keyword evidence="1" id="KW-0812">Transmembrane</keyword>
<dbReference type="EMBL" id="BAAACR010000002">
    <property type="protein sequence ID" value="GAA0202304.1"/>
    <property type="molecule type" value="Genomic_DNA"/>
</dbReference>
<keyword evidence="1" id="KW-0472">Membrane</keyword>
<comment type="caution">
    <text evidence="2">The sequence shown here is derived from an EMBL/GenBank/DDBJ whole genome shotgun (WGS) entry which is preliminary data.</text>
</comment>
<evidence type="ECO:0000313" key="3">
    <source>
        <dbReference type="Proteomes" id="UP001500399"/>
    </source>
</evidence>
<reference evidence="3" key="1">
    <citation type="journal article" date="2019" name="Int. J. Syst. Evol. Microbiol.">
        <title>The Global Catalogue of Microorganisms (GCM) 10K type strain sequencing project: providing services to taxonomists for standard genome sequencing and annotation.</title>
        <authorList>
            <consortium name="The Broad Institute Genomics Platform"/>
            <consortium name="The Broad Institute Genome Sequencing Center for Infectious Disease"/>
            <person name="Wu L."/>
            <person name="Ma J."/>
        </authorList>
    </citation>
    <scope>NUCLEOTIDE SEQUENCE [LARGE SCALE GENOMIC DNA]</scope>
    <source>
        <strain evidence="3">JCM 8542</strain>
    </source>
</reference>
<name>A0ABP3CFA9_9FIRM</name>
<keyword evidence="3" id="KW-1185">Reference proteome</keyword>
<evidence type="ECO:0000313" key="2">
    <source>
        <dbReference type="EMBL" id="GAA0202304.1"/>
    </source>
</evidence>
<accession>A0ABP3CFA9</accession>
<keyword evidence="1" id="KW-1133">Transmembrane helix</keyword>
<dbReference type="RefSeq" id="WP_304987616.1">
    <property type="nucleotide sequence ID" value="NZ_BAAACR010000002.1"/>
</dbReference>
<protein>
    <submittedName>
        <fullName evidence="2">Uncharacterized protein</fullName>
    </submittedName>
</protein>
<sequence length="80" mass="8466">MSKKSPVLGAILGFFILGLFYSTGFNKKGVIAVIALVFVSWGVGLASPELSTIVAVIGAYLGYKWVNEHNAMVEEGTSAE</sequence>
<organism evidence="2 3">
    <name type="scientific">Selenomonas dianae</name>
    <dbReference type="NCBI Taxonomy" id="135079"/>
    <lineage>
        <taxon>Bacteria</taxon>
        <taxon>Bacillati</taxon>
        <taxon>Bacillota</taxon>
        <taxon>Negativicutes</taxon>
        <taxon>Selenomonadales</taxon>
        <taxon>Selenomonadaceae</taxon>
        <taxon>Selenomonas</taxon>
    </lineage>
</organism>
<gene>
    <name evidence="2" type="ORF">GCM10008919_02020</name>
</gene>
<proteinExistence type="predicted"/>